<evidence type="ECO:0000256" key="4">
    <source>
        <dbReference type="ARBA" id="ARBA00022692"/>
    </source>
</evidence>
<keyword evidence="6 9" id="KW-1133">Transmembrane helix</keyword>
<sequence>MEGDPQQPSIRQRKYAVTDEREGAGSVVTQPVRPTGKRSRRGAADDAETSTGAKEAPALEETGKRKKTKKAKGPRRNPLAFVINYLREVFGELRKVIWPNRKQMVTYTAVVLFFLAFMVTLIGLVDLGVARLVMLVFG</sequence>
<feature type="region of interest" description="Disordered" evidence="10">
    <location>
        <begin position="1"/>
        <end position="74"/>
    </location>
</feature>
<protein>
    <recommendedName>
        <fullName evidence="9">Protein translocase subunit SecE</fullName>
    </recommendedName>
</protein>
<evidence type="ECO:0000256" key="9">
    <source>
        <dbReference type="HAMAP-Rule" id="MF_00422"/>
    </source>
</evidence>
<dbReference type="GO" id="GO:0006605">
    <property type="term" value="P:protein targeting"/>
    <property type="evidence" value="ECO:0007669"/>
    <property type="project" value="UniProtKB-UniRule"/>
</dbReference>
<dbReference type="NCBIfam" id="TIGR00964">
    <property type="entry name" value="secE_bact"/>
    <property type="match status" value="1"/>
</dbReference>
<dbReference type="InterPro" id="IPR038379">
    <property type="entry name" value="SecE_sf"/>
</dbReference>
<evidence type="ECO:0000313" key="12">
    <source>
        <dbReference type="Proteomes" id="UP000220914"/>
    </source>
</evidence>
<evidence type="ECO:0000256" key="8">
    <source>
        <dbReference type="ARBA" id="ARBA00023136"/>
    </source>
</evidence>
<evidence type="ECO:0000313" key="11">
    <source>
        <dbReference type="EMBL" id="PEG40959.1"/>
    </source>
</evidence>
<comment type="subunit">
    <text evidence="9">Component of the Sec protein translocase complex. Heterotrimer consisting of SecY, SecE and SecG subunits. The heterotrimers can form oligomers, although 1 heterotrimer is thought to be able to translocate proteins. Interacts with the ribosome. Interacts with SecDF, and other proteins may be involved. Interacts with SecA.</text>
</comment>
<dbReference type="PROSITE" id="PS01067">
    <property type="entry name" value="SECE_SEC61G"/>
    <property type="match status" value="1"/>
</dbReference>
<name>A0A2A7NAW6_MYCAG</name>
<dbReference type="AlphaFoldDB" id="A0A2A7NAW6"/>
<comment type="function">
    <text evidence="9">Essential subunit of the Sec protein translocation channel SecYEG. Clamps together the 2 halves of SecY. May contact the channel plug during translocation.</text>
</comment>
<evidence type="ECO:0000256" key="3">
    <source>
        <dbReference type="ARBA" id="ARBA00022475"/>
    </source>
</evidence>
<keyword evidence="8 9" id="KW-0472">Membrane</keyword>
<comment type="caution">
    <text evidence="11">The sequence shown here is derived from an EMBL/GenBank/DDBJ whole genome shotgun (WGS) entry which is preliminary data.</text>
</comment>
<keyword evidence="12" id="KW-1185">Reference proteome</keyword>
<keyword evidence="4 9" id="KW-0812">Transmembrane</keyword>
<dbReference type="OrthoDB" id="9805743at2"/>
<evidence type="ECO:0000256" key="5">
    <source>
        <dbReference type="ARBA" id="ARBA00022927"/>
    </source>
</evidence>
<evidence type="ECO:0000256" key="7">
    <source>
        <dbReference type="ARBA" id="ARBA00023010"/>
    </source>
</evidence>
<comment type="subcellular location">
    <subcellularLocation>
        <location evidence="9">Cell membrane</location>
        <topology evidence="9">Single-pass membrane protein</topology>
    </subcellularLocation>
    <subcellularLocation>
        <location evidence="1">Membrane</location>
    </subcellularLocation>
</comment>
<accession>A0A2A7NAW6</accession>
<keyword evidence="2 9" id="KW-0813">Transport</keyword>
<organism evidence="11 12">
    <name type="scientific">Mycolicibacterium agri</name>
    <name type="common">Mycobacterium agri</name>
    <dbReference type="NCBI Taxonomy" id="36811"/>
    <lineage>
        <taxon>Bacteria</taxon>
        <taxon>Bacillati</taxon>
        <taxon>Actinomycetota</taxon>
        <taxon>Actinomycetes</taxon>
        <taxon>Mycobacteriales</taxon>
        <taxon>Mycobacteriaceae</taxon>
        <taxon>Mycolicibacterium</taxon>
    </lineage>
</organism>
<dbReference type="GO" id="GO:0005886">
    <property type="term" value="C:plasma membrane"/>
    <property type="evidence" value="ECO:0007669"/>
    <property type="project" value="UniProtKB-SubCell"/>
</dbReference>
<keyword evidence="7 9" id="KW-0811">Translocation</keyword>
<dbReference type="InterPro" id="IPR005807">
    <property type="entry name" value="SecE_bac"/>
</dbReference>
<dbReference type="HAMAP" id="MF_00422">
    <property type="entry name" value="SecE"/>
    <property type="match status" value="1"/>
</dbReference>
<comment type="similarity">
    <text evidence="9">Belongs to the SecE/SEC61-gamma family.</text>
</comment>
<keyword evidence="5 9" id="KW-0653">Protein transport</keyword>
<feature type="compositionally biased region" description="Polar residues" evidence="10">
    <location>
        <begin position="1"/>
        <end position="10"/>
    </location>
</feature>
<evidence type="ECO:0000256" key="2">
    <source>
        <dbReference type="ARBA" id="ARBA00022448"/>
    </source>
</evidence>
<dbReference type="GO" id="GO:0043952">
    <property type="term" value="P:protein transport by the Sec complex"/>
    <property type="evidence" value="ECO:0007669"/>
    <property type="project" value="UniProtKB-UniRule"/>
</dbReference>
<dbReference type="PANTHER" id="PTHR33910">
    <property type="entry name" value="PROTEIN TRANSLOCASE SUBUNIT SECE"/>
    <property type="match status" value="1"/>
</dbReference>
<feature type="compositionally biased region" description="Basic residues" evidence="10">
    <location>
        <begin position="64"/>
        <end position="74"/>
    </location>
</feature>
<evidence type="ECO:0000256" key="1">
    <source>
        <dbReference type="ARBA" id="ARBA00004370"/>
    </source>
</evidence>
<gene>
    <name evidence="9" type="primary">secE</name>
    <name evidence="11" type="ORF">CQY20_06555</name>
</gene>
<dbReference type="InterPro" id="IPR001901">
    <property type="entry name" value="Translocase_SecE/Sec61-g"/>
</dbReference>
<dbReference type="Gene3D" id="1.20.5.1030">
    <property type="entry name" value="Preprotein translocase secy subunit"/>
    <property type="match status" value="1"/>
</dbReference>
<evidence type="ECO:0000256" key="10">
    <source>
        <dbReference type="SAM" id="MobiDB-lite"/>
    </source>
</evidence>
<dbReference type="GO" id="GO:0065002">
    <property type="term" value="P:intracellular protein transmembrane transport"/>
    <property type="evidence" value="ECO:0007669"/>
    <property type="project" value="UniProtKB-UniRule"/>
</dbReference>
<dbReference type="EMBL" id="PDCP01000008">
    <property type="protein sequence ID" value="PEG40959.1"/>
    <property type="molecule type" value="Genomic_DNA"/>
</dbReference>
<evidence type="ECO:0000256" key="6">
    <source>
        <dbReference type="ARBA" id="ARBA00022989"/>
    </source>
</evidence>
<dbReference type="GO" id="GO:0009306">
    <property type="term" value="P:protein secretion"/>
    <property type="evidence" value="ECO:0007669"/>
    <property type="project" value="UniProtKB-UniRule"/>
</dbReference>
<proteinExistence type="inferred from homology"/>
<dbReference type="Pfam" id="PF00584">
    <property type="entry name" value="SecE"/>
    <property type="match status" value="1"/>
</dbReference>
<dbReference type="GO" id="GO:0008320">
    <property type="term" value="F:protein transmembrane transporter activity"/>
    <property type="evidence" value="ECO:0007669"/>
    <property type="project" value="UniProtKB-UniRule"/>
</dbReference>
<keyword evidence="3 9" id="KW-1003">Cell membrane</keyword>
<feature type="transmembrane region" description="Helical" evidence="9">
    <location>
        <begin position="104"/>
        <end position="125"/>
    </location>
</feature>
<dbReference type="PANTHER" id="PTHR33910:SF1">
    <property type="entry name" value="PROTEIN TRANSLOCASE SUBUNIT SECE"/>
    <property type="match status" value="1"/>
</dbReference>
<dbReference type="Proteomes" id="UP000220914">
    <property type="component" value="Unassembled WGS sequence"/>
</dbReference>
<reference evidence="11 12" key="1">
    <citation type="submission" date="2017-10" db="EMBL/GenBank/DDBJ databases">
        <title>The new phylogeny of genus Mycobacterium.</title>
        <authorList>
            <person name="Tortoli E."/>
            <person name="Trovato A."/>
            <person name="Cirillo D.M."/>
        </authorList>
    </citation>
    <scope>NUCLEOTIDE SEQUENCE [LARGE SCALE GENOMIC DNA]</scope>
    <source>
        <strain evidence="11 12">CCUG37673</strain>
    </source>
</reference>